<dbReference type="InterPro" id="IPR006102">
    <property type="entry name" value="Ig-like_GH2"/>
</dbReference>
<dbReference type="GO" id="GO:0004567">
    <property type="term" value="F:beta-mannosidase activity"/>
    <property type="evidence" value="ECO:0007669"/>
    <property type="project" value="UniProtKB-EC"/>
</dbReference>
<comment type="caution">
    <text evidence="8">The sequence shown here is derived from an EMBL/GenBank/DDBJ whole genome shotgun (WGS) entry which is preliminary data.</text>
</comment>
<keyword evidence="5" id="KW-0326">Glycosidase</keyword>
<dbReference type="InterPro" id="IPR050887">
    <property type="entry name" value="Beta-mannosidase_GH2"/>
</dbReference>
<proteinExistence type="inferred from homology"/>
<dbReference type="Proteomes" id="UP000225108">
    <property type="component" value="Unassembled WGS sequence"/>
</dbReference>
<evidence type="ECO:0000256" key="1">
    <source>
        <dbReference type="ARBA" id="ARBA00000829"/>
    </source>
</evidence>
<dbReference type="PANTHER" id="PTHR43730">
    <property type="entry name" value="BETA-MANNOSIDASE"/>
    <property type="match status" value="1"/>
</dbReference>
<evidence type="ECO:0000256" key="4">
    <source>
        <dbReference type="ARBA" id="ARBA00022801"/>
    </source>
</evidence>
<dbReference type="GO" id="GO:0005975">
    <property type="term" value="P:carbohydrate metabolic process"/>
    <property type="evidence" value="ECO:0007669"/>
    <property type="project" value="InterPro"/>
</dbReference>
<dbReference type="SUPFAM" id="SSF49303">
    <property type="entry name" value="beta-Galactosidase/glucuronidase domain"/>
    <property type="match status" value="2"/>
</dbReference>
<dbReference type="PANTHER" id="PTHR43730:SF1">
    <property type="entry name" value="BETA-MANNOSIDASE"/>
    <property type="match status" value="1"/>
</dbReference>
<protein>
    <recommendedName>
        <fullName evidence="3">beta-mannosidase</fullName>
        <ecNumber evidence="3">3.2.1.25</ecNumber>
    </recommendedName>
</protein>
<sequence length="820" mass="88321">MGDGHADRRRRRGPMSPITGWKLLGTPPGTAMTSEDVHDLWSDAVDVEDATVVGAVDQALSRWGDNVDASDWWLMTTVETAQDSWIDFAGVTAPATVYLDDRPVAEVESMFLPVSVAVPAGDSRLVVHFPALDAVLRKRRPRGRWRSSLIAAQGFRWLRTTLIGRAPVYSGVSPAVGFWRPVALRDLGRARDVVVQADPRSGRVTVRGVAPSTGDVSMSVRHKGTELTVGAATADSDGLFTVSATVPEPALWWPRGYGDQSLYTAIVTVAGQPLCEKDFGFRTVEMSSEDQGFAIAVNGVDIFCRGAVWMPPDPLRLTSQAATTQKHLQLLADAGATMLRVPGGTVVPDAEFWSSCADLGILVWQDTMQATFDPPEDTQDLLCAEMRELLRTVSGNPALAVVSGGNELIQQPEMLGLAPEQRDVSALSRALSLVVAAESDAVFVVASPSPVPGSTDLAIRPDSGVAHWFGVGGYLRPLSDVKTAGVRFAAESLAFAIPPSADAVDRHFSGAAVAGHDPRWKAGVPRDRGASWDFEDVRDHYVADIFDVDPLMVRRTDPERYLQLGRLAVAEAMLECYAFWRRHDSGCDGALVLSSKDLCAGAGWGLIDIDGQPKAPLQALARLWSPVAVRLASAGQSGIRIDVYDDGPELLEGTLELVATNSSGHPVTEARRTVSVDAHSSTTLHDSDLTGRFTDLSHAYGFGEPVADAVQATLVVKDVVVARDVLVIRPTAHQVLIELDAKAVLTDGRWWLELLSRTTLRYVEVDAPGWRPADNYFHLAGGLPYRIPLTALPDHPGRPPKGSVTSIDALTVTRFAADDR</sequence>
<reference evidence="8 9" key="1">
    <citation type="submission" date="2017-10" db="EMBL/GenBank/DDBJ databases">
        <title>The draft genome sequence of Williamsia sp. BULT 1.1 isolated from the semi-arid grassland soils from South Africa.</title>
        <authorList>
            <person name="Kabwe M.H."/>
            <person name="Govender N."/>
            <person name="Mutseka Lunga P."/>
            <person name="Vikram S."/>
            <person name="Makhalanyane T.P."/>
        </authorList>
    </citation>
    <scope>NUCLEOTIDE SEQUENCE [LARGE SCALE GENOMIC DNA]</scope>
    <source>
        <strain evidence="8 9">BULT 1.1</strain>
    </source>
</reference>
<name>A0A2G3PHU4_WILMA</name>
<comment type="catalytic activity">
    <reaction evidence="1">
        <text>Hydrolysis of terminal, non-reducing beta-D-mannose residues in beta-D-mannosides.</text>
        <dbReference type="EC" id="3.2.1.25"/>
    </reaction>
</comment>
<accession>A0A2G3PHU4</accession>
<comment type="similarity">
    <text evidence="2">Belongs to the glycosyl hydrolase 2 family.</text>
</comment>
<dbReference type="Gene3D" id="3.20.20.80">
    <property type="entry name" value="Glycosidases"/>
    <property type="match status" value="1"/>
</dbReference>
<evidence type="ECO:0000313" key="9">
    <source>
        <dbReference type="Proteomes" id="UP000225108"/>
    </source>
</evidence>
<feature type="domain" description="Glycoside hydrolase family 2 immunoglobulin-like beta-sandwich" evidence="7">
    <location>
        <begin position="205"/>
        <end position="282"/>
    </location>
</feature>
<evidence type="ECO:0000256" key="2">
    <source>
        <dbReference type="ARBA" id="ARBA00007401"/>
    </source>
</evidence>
<dbReference type="Gene3D" id="2.60.40.10">
    <property type="entry name" value="Immunoglobulins"/>
    <property type="match status" value="1"/>
</dbReference>
<evidence type="ECO:0000313" key="8">
    <source>
        <dbReference type="EMBL" id="PHV65387.1"/>
    </source>
</evidence>
<feature type="region of interest" description="Disordered" evidence="6">
    <location>
        <begin position="1"/>
        <end position="28"/>
    </location>
</feature>
<dbReference type="Pfam" id="PF00703">
    <property type="entry name" value="Glyco_hydro_2"/>
    <property type="match status" value="1"/>
</dbReference>
<dbReference type="SUPFAM" id="SSF51445">
    <property type="entry name" value="(Trans)glycosidases"/>
    <property type="match status" value="1"/>
</dbReference>
<dbReference type="AlphaFoldDB" id="A0A2G3PHU4"/>
<dbReference type="GO" id="GO:0006516">
    <property type="term" value="P:glycoprotein catabolic process"/>
    <property type="evidence" value="ECO:0007669"/>
    <property type="project" value="TreeGrafter"/>
</dbReference>
<dbReference type="InterPro" id="IPR036156">
    <property type="entry name" value="Beta-gal/glucu_dom_sf"/>
</dbReference>
<keyword evidence="4 8" id="KW-0378">Hydrolase</keyword>
<dbReference type="SUPFAM" id="SSF49785">
    <property type="entry name" value="Galactose-binding domain-like"/>
    <property type="match status" value="1"/>
</dbReference>
<evidence type="ECO:0000256" key="6">
    <source>
        <dbReference type="SAM" id="MobiDB-lite"/>
    </source>
</evidence>
<dbReference type="InterPro" id="IPR017853">
    <property type="entry name" value="GH"/>
</dbReference>
<evidence type="ECO:0000259" key="7">
    <source>
        <dbReference type="Pfam" id="PF00703"/>
    </source>
</evidence>
<evidence type="ECO:0000256" key="3">
    <source>
        <dbReference type="ARBA" id="ARBA00012754"/>
    </source>
</evidence>
<gene>
    <name evidence="8" type="ORF">CSW57_16535</name>
</gene>
<dbReference type="EC" id="3.2.1.25" evidence="3"/>
<organism evidence="8 9">
    <name type="scientific">Williamsia marianensis</name>
    <dbReference type="NCBI Taxonomy" id="85044"/>
    <lineage>
        <taxon>Bacteria</taxon>
        <taxon>Bacillati</taxon>
        <taxon>Actinomycetota</taxon>
        <taxon>Actinomycetes</taxon>
        <taxon>Mycobacteriales</taxon>
        <taxon>Nocardiaceae</taxon>
        <taxon>Williamsia</taxon>
    </lineage>
</organism>
<evidence type="ECO:0000256" key="5">
    <source>
        <dbReference type="ARBA" id="ARBA00023295"/>
    </source>
</evidence>
<dbReference type="InterPro" id="IPR008979">
    <property type="entry name" value="Galactose-bd-like_sf"/>
</dbReference>
<dbReference type="InterPro" id="IPR013783">
    <property type="entry name" value="Ig-like_fold"/>
</dbReference>
<dbReference type="Gene3D" id="2.60.120.260">
    <property type="entry name" value="Galactose-binding domain-like"/>
    <property type="match status" value="1"/>
</dbReference>
<dbReference type="EMBL" id="PEBD01000010">
    <property type="protein sequence ID" value="PHV65387.1"/>
    <property type="molecule type" value="Genomic_DNA"/>
</dbReference>